<feature type="region of interest" description="Disordered" evidence="1">
    <location>
        <begin position="1"/>
        <end position="23"/>
    </location>
</feature>
<evidence type="ECO:0000256" key="1">
    <source>
        <dbReference type="SAM" id="MobiDB-lite"/>
    </source>
</evidence>
<proteinExistence type="predicted"/>
<dbReference type="Proteomes" id="UP000826462">
    <property type="component" value="Chromosome 2"/>
</dbReference>
<gene>
    <name evidence="2" type="ORF">KZJ38_32745</name>
</gene>
<reference evidence="2 3" key="1">
    <citation type="submission" date="2021-07" db="EMBL/GenBank/DDBJ databases">
        <title>Paraburkholderia edwinii protects Aspergillus sp. from phenazines by acting as a toxin sponge.</title>
        <authorList>
            <person name="Dahlstrom K.M."/>
            <person name="Newman D.K."/>
        </authorList>
    </citation>
    <scope>NUCLEOTIDE SEQUENCE [LARGE SCALE GENOMIC DNA]</scope>
    <source>
        <strain evidence="2 3">Pe01</strain>
    </source>
</reference>
<evidence type="ECO:0000313" key="3">
    <source>
        <dbReference type="Proteomes" id="UP000826462"/>
    </source>
</evidence>
<name>A0ABX8UX06_9BURK</name>
<accession>A0ABX8UX06</accession>
<organism evidence="2 3">
    <name type="scientific">Paraburkholderia edwinii</name>
    <dbReference type="NCBI Taxonomy" id="2861782"/>
    <lineage>
        <taxon>Bacteria</taxon>
        <taxon>Pseudomonadati</taxon>
        <taxon>Pseudomonadota</taxon>
        <taxon>Betaproteobacteria</taxon>
        <taxon>Burkholderiales</taxon>
        <taxon>Burkholderiaceae</taxon>
        <taxon>Paraburkholderia</taxon>
    </lineage>
</organism>
<dbReference type="RefSeq" id="WP_219801179.1">
    <property type="nucleotide sequence ID" value="NZ_CP080096.1"/>
</dbReference>
<sequence>MQATQSHSLAALARTQCPDEGGQGTHVQQVVALLAMRKQPAVVTPPIQFTTADNFTET</sequence>
<dbReference type="EMBL" id="CP080096">
    <property type="protein sequence ID" value="QYD71750.1"/>
    <property type="molecule type" value="Genomic_DNA"/>
</dbReference>
<keyword evidence="3" id="KW-1185">Reference proteome</keyword>
<evidence type="ECO:0000313" key="2">
    <source>
        <dbReference type="EMBL" id="QYD71750.1"/>
    </source>
</evidence>
<protein>
    <submittedName>
        <fullName evidence="2">Uncharacterized protein</fullName>
    </submittedName>
</protein>